<keyword evidence="3" id="KW-1185">Reference proteome</keyword>
<protein>
    <submittedName>
        <fullName evidence="2">Uncharacterized protein</fullName>
    </submittedName>
</protein>
<feature type="compositionally biased region" description="Basic and acidic residues" evidence="1">
    <location>
        <begin position="121"/>
        <end position="136"/>
    </location>
</feature>
<dbReference type="AlphaFoldDB" id="A0A8G0L7C2"/>
<name>A0A8G0L7C2_9HYPO</name>
<evidence type="ECO:0000313" key="2">
    <source>
        <dbReference type="EMBL" id="QYS95499.1"/>
    </source>
</evidence>
<dbReference type="EMBL" id="CP075865">
    <property type="protein sequence ID" value="QYS95499.1"/>
    <property type="molecule type" value="Genomic_DNA"/>
</dbReference>
<sequence length="303" mass="33630">MEIGGEIVGEDDDSLPRISKGTCFSMGNLPSRGLEGGNFVRKRGKFGEEDFETGDENPTLGHRIWPGASLEMPSPGREGPIWDQIQRRMSADWTRKSLENGKLHQIHFAKLIAGPIQGTERGGDDPEGRQGLDAEKMGNPPTAGDRNEDGPEISPETNDAPRKGDERRGSRWLGKDNEDENQDGEELDLLIILAGAANWQLNGFRERDTEEILEAAICMGKSEIKGDPLEFEKPHTNGPDYQVPLETLILADYQEDFLGLDMDKMGQRANLVQFLSFKADLLPDRKPHTFRPLAVVSPEKIVS</sequence>
<proteinExistence type="predicted"/>
<feature type="region of interest" description="Disordered" evidence="1">
    <location>
        <begin position="114"/>
        <end position="181"/>
    </location>
</feature>
<organism evidence="2 3">
    <name type="scientific">Trichoderma simmonsii</name>
    <dbReference type="NCBI Taxonomy" id="1491479"/>
    <lineage>
        <taxon>Eukaryota</taxon>
        <taxon>Fungi</taxon>
        <taxon>Dikarya</taxon>
        <taxon>Ascomycota</taxon>
        <taxon>Pezizomycotina</taxon>
        <taxon>Sordariomycetes</taxon>
        <taxon>Hypocreomycetidae</taxon>
        <taxon>Hypocreales</taxon>
        <taxon>Hypocreaceae</taxon>
        <taxon>Trichoderma</taxon>
    </lineage>
</organism>
<gene>
    <name evidence="2" type="ORF">H0G86_002791</name>
</gene>
<dbReference type="Proteomes" id="UP000826661">
    <property type="component" value="Chromosome II"/>
</dbReference>
<evidence type="ECO:0000256" key="1">
    <source>
        <dbReference type="SAM" id="MobiDB-lite"/>
    </source>
</evidence>
<evidence type="ECO:0000313" key="3">
    <source>
        <dbReference type="Proteomes" id="UP000826661"/>
    </source>
</evidence>
<feature type="compositionally biased region" description="Basic and acidic residues" evidence="1">
    <location>
        <begin position="159"/>
        <end position="176"/>
    </location>
</feature>
<reference evidence="2 3" key="1">
    <citation type="journal article" date="2021" name="BMC Genomics">
        <title>Telomere-to-telomere genome assembly of asparaginase-producing Trichoderma simmonsii.</title>
        <authorList>
            <person name="Chung D."/>
            <person name="Kwon Y.M."/>
            <person name="Yang Y."/>
        </authorList>
    </citation>
    <scope>NUCLEOTIDE SEQUENCE [LARGE SCALE GENOMIC DNA]</scope>
    <source>
        <strain evidence="2 3">GH-Sj1</strain>
    </source>
</reference>
<accession>A0A8G0L7C2</accession>
<feature type="region of interest" description="Disordered" evidence="1">
    <location>
        <begin position="47"/>
        <end position="76"/>
    </location>
</feature>